<keyword evidence="1" id="KW-1133">Transmembrane helix</keyword>
<feature type="transmembrane region" description="Helical" evidence="1">
    <location>
        <begin position="68"/>
        <end position="88"/>
    </location>
</feature>
<sequence>MVAIRSVLLALLLAGVWLTSAGAAPALARMTVTGPFGTGLTEPVWVLQHLLGFLAIGLWSGQNGAAAVWQLPVAALTAVLSAGLAAQIGIKLPYAAEGLSASLILMGGLVALGLRAPLALGVLTVAAAGAFHGYVHMGGPLFWAGLSSGVLLVILAGLGLSAALGQAASGRVVQMCGGAVALAGVLDLAGVF</sequence>
<evidence type="ECO:0000256" key="1">
    <source>
        <dbReference type="SAM" id="Phobius"/>
    </source>
</evidence>
<keyword evidence="2" id="KW-0732">Signal</keyword>
<dbReference type="RefSeq" id="WP_149468540.1">
    <property type="nucleotide sequence ID" value="NZ_QOKW01000005.1"/>
</dbReference>
<keyword evidence="1" id="KW-0472">Membrane</keyword>
<comment type="caution">
    <text evidence="3">The sequence shown here is derived from an EMBL/GenBank/DDBJ whole genome shotgun (WGS) entry which is preliminary data.</text>
</comment>
<dbReference type="Pfam" id="PF04955">
    <property type="entry name" value="HupE_UreJ"/>
    <property type="match status" value="1"/>
</dbReference>
<proteinExistence type="predicted"/>
<organism evidence="3 4">
    <name type="scientific">Roseomonas genomospecies 6</name>
    <dbReference type="NCBI Taxonomy" id="214106"/>
    <lineage>
        <taxon>Bacteria</taxon>
        <taxon>Pseudomonadati</taxon>
        <taxon>Pseudomonadota</taxon>
        <taxon>Alphaproteobacteria</taxon>
        <taxon>Acetobacterales</taxon>
        <taxon>Roseomonadaceae</taxon>
        <taxon>Roseomonas</taxon>
    </lineage>
</organism>
<evidence type="ECO:0000313" key="4">
    <source>
        <dbReference type="Proteomes" id="UP000480854"/>
    </source>
</evidence>
<feature type="signal peptide" evidence="2">
    <location>
        <begin position="1"/>
        <end position="23"/>
    </location>
</feature>
<dbReference type="InterPro" id="IPR007038">
    <property type="entry name" value="HupE_UreJ"/>
</dbReference>
<accession>A0A9W7NL72</accession>
<reference evidence="3 4" key="1">
    <citation type="submission" date="2018-07" db="EMBL/GenBank/DDBJ databases">
        <title>Genome sequence of Azospirillum sp. ATCC 49961.</title>
        <authorList>
            <person name="Sant'Anna F.H."/>
            <person name="Baldani J.I."/>
            <person name="Zilli J.E."/>
            <person name="Reis V.M."/>
            <person name="Hartmann A."/>
            <person name="Cruz L."/>
            <person name="de Souza E.M."/>
            <person name="de Oliveira Pedrosa F."/>
            <person name="Passaglia L.M.P."/>
        </authorList>
    </citation>
    <scope>NUCLEOTIDE SEQUENCE [LARGE SCALE GENOMIC DNA]</scope>
    <source>
        <strain evidence="3 4">ATCC 49961</strain>
    </source>
</reference>
<keyword evidence="1" id="KW-0812">Transmembrane</keyword>
<gene>
    <name evidence="3" type="ORF">DS843_08910</name>
</gene>
<feature type="chain" id="PRO_5040799230" description="Urease accessory protein" evidence="2">
    <location>
        <begin position="24"/>
        <end position="192"/>
    </location>
</feature>
<protein>
    <recommendedName>
        <fullName evidence="5">Urease accessory protein</fullName>
    </recommendedName>
</protein>
<keyword evidence="4" id="KW-1185">Reference proteome</keyword>
<evidence type="ECO:0008006" key="5">
    <source>
        <dbReference type="Google" id="ProtNLM"/>
    </source>
</evidence>
<feature type="transmembrane region" description="Helical" evidence="1">
    <location>
        <begin position="141"/>
        <end position="160"/>
    </location>
</feature>
<name>A0A9W7NL72_9PROT</name>
<feature type="transmembrane region" description="Helical" evidence="1">
    <location>
        <begin position="44"/>
        <end position="61"/>
    </location>
</feature>
<dbReference type="OrthoDB" id="7306805at2"/>
<feature type="transmembrane region" description="Helical" evidence="1">
    <location>
        <begin position="118"/>
        <end position="135"/>
    </location>
</feature>
<dbReference type="Proteomes" id="UP000480854">
    <property type="component" value="Unassembled WGS sequence"/>
</dbReference>
<dbReference type="EMBL" id="QOKW01000005">
    <property type="protein sequence ID" value="KAA0681881.1"/>
    <property type="molecule type" value="Genomic_DNA"/>
</dbReference>
<evidence type="ECO:0000313" key="3">
    <source>
        <dbReference type="EMBL" id="KAA0681881.1"/>
    </source>
</evidence>
<dbReference type="AlphaFoldDB" id="A0A9W7NL72"/>
<evidence type="ECO:0000256" key="2">
    <source>
        <dbReference type="SAM" id="SignalP"/>
    </source>
</evidence>